<dbReference type="PROSITE" id="PS50931">
    <property type="entry name" value="HTH_LYSR"/>
    <property type="match status" value="1"/>
</dbReference>
<dbReference type="RefSeq" id="WP_003504239.1">
    <property type="nucleotide sequence ID" value="NZ_BAABZD010000004.1"/>
</dbReference>
<dbReference type="PRINTS" id="PR00039">
    <property type="entry name" value="HTHLYSR"/>
</dbReference>
<keyword evidence="4" id="KW-0804">Transcription</keyword>
<dbReference type="Pfam" id="PF03466">
    <property type="entry name" value="LysR_substrate"/>
    <property type="match status" value="1"/>
</dbReference>
<dbReference type="InterPro" id="IPR000847">
    <property type="entry name" value="LysR_HTH_N"/>
</dbReference>
<dbReference type="InterPro" id="IPR050950">
    <property type="entry name" value="HTH-type_LysR_regulators"/>
</dbReference>
<dbReference type="PANTHER" id="PTHR30419:SF8">
    <property type="entry name" value="NITROGEN ASSIMILATION TRANSCRIPTIONAL ACTIVATOR-RELATED"/>
    <property type="match status" value="1"/>
</dbReference>
<dbReference type="Gene3D" id="3.40.190.290">
    <property type="match status" value="1"/>
</dbReference>
<evidence type="ECO:0000313" key="6">
    <source>
        <dbReference type="EMBL" id="MCK0086095.1"/>
    </source>
</evidence>
<comment type="similarity">
    <text evidence="1">Belongs to the LysR transcriptional regulatory family.</text>
</comment>
<dbReference type="AlphaFoldDB" id="A0AAW5F3I7"/>
<feature type="domain" description="HTH lysR-type" evidence="5">
    <location>
        <begin position="1"/>
        <end position="58"/>
    </location>
</feature>
<organism evidence="6 7">
    <name type="scientific">Clostridium symbiosum</name>
    <name type="common">Bacteroides symbiosus</name>
    <dbReference type="NCBI Taxonomy" id="1512"/>
    <lineage>
        <taxon>Bacteria</taxon>
        <taxon>Bacillati</taxon>
        <taxon>Bacillota</taxon>
        <taxon>Clostridia</taxon>
        <taxon>Lachnospirales</taxon>
        <taxon>Lachnospiraceae</taxon>
        <taxon>Otoolea</taxon>
    </lineage>
</organism>
<evidence type="ECO:0000256" key="2">
    <source>
        <dbReference type="ARBA" id="ARBA00023015"/>
    </source>
</evidence>
<dbReference type="GO" id="GO:0005829">
    <property type="term" value="C:cytosol"/>
    <property type="evidence" value="ECO:0007669"/>
    <property type="project" value="TreeGrafter"/>
</dbReference>
<evidence type="ECO:0000259" key="5">
    <source>
        <dbReference type="PROSITE" id="PS50931"/>
    </source>
</evidence>
<dbReference type="Pfam" id="PF00126">
    <property type="entry name" value="HTH_1"/>
    <property type="match status" value="1"/>
</dbReference>
<dbReference type="GO" id="GO:0003700">
    <property type="term" value="F:DNA-binding transcription factor activity"/>
    <property type="evidence" value="ECO:0007669"/>
    <property type="project" value="InterPro"/>
</dbReference>
<dbReference type="SUPFAM" id="SSF53850">
    <property type="entry name" value="Periplasmic binding protein-like II"/>
    <property type="match status" value="1"/>
</dbReference>
<dbReference type="PANTHER" id="PTHR30419">
    <property type="entry name" value="HTH-TYPE TRANSCRIPTIONAL REGULATOR YBHD"/>
    <property type="match status" value="1"/>
</dbReference>
<dbReference type="InterPro" id="IPR036388">
    <property type="entry name" value="WH-like_DNA-bd_sf"/>
</dbReference>
<accession>A0AAW5F3I7</accession>
<evidence type="ECO:0000313" key="7">
    <source>
        <dbReference type="Proteomes" id="UP001203136"/>
    </source>
</evidence>
<proteinExistence type="inferred from homology"/>
<dbReference type="GeneID" id="57970789"/>
<sequence length="317" mass="35266">MTQRELIYIKTVADEKSISQAAKKLFIAQPSLSQYIKRIEDSLGTPLFNRASTGLTLTYAGEKYYHMALQILKMYENFELEISDINNMKTGRIHIGITSHLGTVVLPGILPRFMEQYPSIEITVTEETSDRLEALLTAGKVDFIITHAPKESANPQLEYHFLSRDYFLIVAGKDSHLCALAEQAVSDNGSIYPVLDVRHLAKEPLIMLPSSQRIRQVSDSILKRAGITQPVIRLTVKNFATAQLLAASGAGVTLIPSQYSKLTMVDAAFSCFSIPPVYKAYWDLSVGTSAGSFLSRADHVFIEAMKEIFSEPLLTER</sequence>
<evidence type="ECO:0000256" key="3">
    <source>
        <dbReference type="ARBA" id="ARBA00023125"/>
    </source>
</evidence>
<gene>
    <name evidence="6" type="ORF">K5I21_09480</name>
</gene>
<protein>
    <submittedName>
        <fullName evidence="6">LysR family transcriptional regulator</fullName>
    </submittedName>
</protein>
<dbReference type="GO" id="GO:0003677">
    <property type="term" value="F:DNA binding"/>
    <property type="evidence" value="ECO:0007669"/>
    <property type="project" value="UniProtKB-KW"/>
</dbReference>
<comment type="caution">
    <text evidence="6">The sequence shown here is derived from an EMBL/GenBank/DDBJ whole genome shotgun (WGS) entry which is preliminary data.</text>
</comment>
<keyword evidence="2" id="KW-0805">Transcription regulation</keyword>
<dbReference type="FunFam" id="1.10.10.10:FF:000001">
    <property type="entry name" value="LysR family transcriptional regulator"/>
    <property type="match status" value="1"/>
</dbReference>
<dbReference type="Gene3D" id="1.10.10.10">
    <property type="entry name" value="Winged helix-like DNA-binding domain superfamily/Winged helix DNA-binding domain"/>
    <property type="match status" value="1"/>
</dbReference>
<dbReference type="InterPro" id="IPR036390">
    <property type="entry name" value="WH_DNA-bd_sf"/>
</dbReference>
<dbReference type="CDD" id="cd05466">
    <property type="entry name" value="PBP2_LTTR_substrate"/>
    <property type="match status" value="1"/>
</dbReference>
<dbReference type="EMBL" id="JAINVB010000001">
    <property type="protein sequence ID" value="MCK0086095.1"/>
    <property type="molecule type" value="Genomic_DNA"/>
</dbReference>
<dbReference type="InterPro" id="IPR005119">
    <property type="entry name" value="LysR_subst-bd"/>
</dbReference>
<dbReference type="Proteomes" id="UP001203136">
    <property type="component" value="Unassembled WGS sequence"/>
</dbReference>
<evidence type="ECO:0000256" key="1">
    <source>
        <dbReference type="ARBA" id="ARBA00009437"/>
    </source>
</evidence>
<name>A0AAW5F3I7_CLOSY</name>
<reference evidence="6" key="1">
    <citation type="journal article" date="2022" name="Cell Host Microbe">
        <title>Colonization of the live biotherapeutic product VE303 and modulation of the microbiota and metabolites in healthy volunteers.</title>
        <authorList>
            <person name="Dsouza M."/>
            <person name="Menon R."/>
            <person name="Crossette E."/>
            <person name="Bhattarai S.K."/>
            <person name="Schneider J."/>
            <person name="Kim Y.G."/>
            <person name="Reddy S."/>
            <person name="Caballero S."/>
            <person name="Felix C."/>
            <person name="Cornacchione L."/>
            <person name="Hendrickson J."/>
            <person name="Watson A.R."/>
            <person name="Minot S.S."/>
            <person name="Greenfield N."/>
            <person name="Schopf L."/>
            <person name="Szabady R."/>
            <person name="Patarroyo J."/>
            <person name="Smith W."/>
            <person name="Harrison P."/>
            <person name="Kuijper E.J."/>
            <person name="Kelly C.P."/>
            <person name="Olle B."/>
            <person name="Bobilev D."/>
            <person name="Silber J.L."/>
            <person name="Bucci V."/>
            <person name="Roberts B."/>
            <person name="Faith J."/>
            <person name="Norman J.M."/>
        </authorList>
    </citation>
    <scope>NUCLEOTIDE SEQUENCE</scope>
    <source>
        <strain evidence="6">VE303-04</strain>
    </source>
</reference>
<dbReference type="SUPFAM" id="SSF46785">
    <property type="entry name" value="Winged helix' DNA-binding domain"/>
    <property type="match status" value="1"/>
</dbReference>
<evidence type="ECO:0000256" key="4">
    <source>
        <dbReference type="ARBA" id="ARBA00023163"/>
    </source>
</evidence>
<keyword evidence="3" id="KW-0238">DNA-binding</keyword>